<proteinExistence type="predicted"/>
<feature type="domain" description="Polymerase/histidinol phosphatase N-terminal" evidence="2">
    <location>
        <begin position="1"/>
        <end position="95"/>
    </location>
</feature>
<dbReference type="PANTHER" id="PTHR42924:SF3">
    <property type="entry name" value="POLYMERASE_HISTIDINOL PHOSPHATASE N-TERMINAL DOMAIN-CONTAINING PROTEIN"/>
    <property type="match status" value="1"/>
</dbReference>
<dbReference type="EMBL" id="CP001823">
    <property type="protein sequence ID" value="ACZ38264.1"/>
    <property type="molecule type" value="Genomic_DNA"/>
</dbReference>
<dbReference type="Gene3D" id="3.30.950.30">
    <property type="entry name" value="Schlafen, AAA domain"/>
    <property type="match status" value="1"/>
</dbReference>
<evidence type="ECO:0000313" key="3">
    <source>
        <dbReference type="EMBL" id="ACZ38264.1"/>
    </source>
</evidence>
<evidence type="ECO:0000259" key="2">
    <source>
        <dbReference type="SMART" id="SM00481"/>
    </source>
</evidence>
<name>D1C1Z7_SPHTD</name>
<dbReference type="InterPro" id="IPR016195">
    <property type="entry name" value="Pol/histidinol_Pase-like"/>
</dbReference>
<evidence type="ECO:0000313" key="4">
    <source>
        <dbReference type="Proteomes" id="UP000002027"/>
    </source>
</evidence>
<gene>
    <name evidence="3" type="ordered locus">Sthe_0827</name>
</gene>
<dbReference type="InParanoid" id="D1C1Z7"/>
<dbReference type="HOGENOM" id="CLU_020570_0_0_0"/>
<dbReference type="Pfam" id="PF04326">
    <property type="entry name" value="SLFN_AlbA_2"/>
    <property type="match status" value="1"/>
</dbReference>
<dbReference type="InterPro" id="IPR038461">
    <property type="entry name" value="Schlafen_AlbA_2_dom_sf"/>
</dbReference>
<dbReference type="SUPFAM" id="SSF89550">
    <property type="entry name" value="PHP domain-like"/>
    <property type="match status" value="1"/>
</dbReference>
<feature type="region of interest" description="Disordered" evidence="1">
    <location>
        <begin position="429"/>
        <end position="454"/>
    </location>
</feature>
<dbReference type="STRING" id="479434.Sthe_0827"/>
<dbReference type="eggNOG" id="COG0613">
    <property type="taxonomic scope" value="Bacteria"/>
</dbReference>
<dbReference type="RefSeq" id="WP_012871311.1">
    <property type="nucleotide sequence ID" value="NC_013523.1"/>
</dbReference>
<dbReference type="GO" id="GO:0004534">
    <property type="term" value="F:5'-3' RNA exonuclease activity"/>
    <property type="evidence" value="ECO:0007669"/>
    <property type="project" value="TreeGrafter"/>
</dbReference>
<reference evidence="4" key="1">
    <citation type="submission" date="2009-11" db="EMBL/GenBank/DDBJ databases">
        <title>The complete chromosome 1 of Sphaerobacter thermophilus DSM 20745.</title>
        <authorList>
            <person name="Lucas S."/>
            <person name="Copeland A."/>
            <person name="Lapidus A."/>
            <person name="Glavina del Rio T."/>
            <person name="Dalin E."/>
            <person name="Tice H."/>
            <person name="Bruce D."/>
            <person name="Goodwin L."/>
            <person name="Pitluck S."/>
            <person name="Kyrpides N."/>
            <person name="Mavromatis K."/>
            <person name="Ivanova N."/>
            <person name="Mikhailova N."/>
            <person name="LaButti K.M."/>
            <person name="Clum A."/>
            <person name="Sun H.I."/>
            <person name="Brettin T."/>
            <person name="Detter J.C."/>
            <person name="Han C."/>
            <person name="Larimer F."/>
            <person name="Land M."/>
            <person name="Hauser L."/>
            <person name="Markowitz V."/>
            <person name="Cheng J.F."/>
            <person name="Hugenholtz P."/>
            <person name="Woyke T."/>
            <person name="Wu D."/>
            <person name="Steenblock K."/>
            <person name="Schneider S."/>
            <person name="Pukall R."/>
            <person name="Goeker M."/>
            <person name="Klenk H.P."/>
            <person name="Eisen J.A."/>
        </authorList>
    </citation>
    <scope>NUCLEOTIDE SEQUENCE [LARGE SCALE GENOMIC DNA]</scope>
    <source>
        <strain evidence="4">ATCC 49802 / DSM 20745 / S 6022</strain>
    </source>
</reference>
<evidence type="ECO:0000256" key="1">
    <source>
        <dbReference type="SAM" id="MobiDB-lite"/>
    </source>
</evidence>
<sequence>MDLHIHTPASADYQEQGVSFVHLLQRAEARGIDILAFTDHNTVRGWARMWREIEDLELLEALGRLEPEEEALLAEYRRLLNKMLVLPGFEFTATFGFHILAIFPPDTSIRKMEHILLTLGIPEEKLDLGSSEVGATTEVLQAYEILHEAGALVIGAHVNSTHGIAMQGFPFGGQTKIAYTQSPYLHALEATDLDSTSRRSTARFFNGTKPEYPRRMHVIQGSDAHRLTRDPERETNLGIGDRMTEVLLGELSFEALKAVFEGDDFSLLRPHRPSEAPYDFVLAAREEGNNIVQAFHPRLASRRSKSNAVLKDVVAFANTNGGTIFIGLDAKPDSEIIGVANAKQAAEQLRNDIARFITPPPAATVDIHTIEDKDVLVVTVPQGQDKPYALLTGEILLRQESETSVAMRDEIIQMVRAALEARREAAAEAAGAGDSVSSAGEPALPSELSDDEAEARLPRTGVEIVASETRDGVVYHSMRDLRNRKVVQNVTRDSARRLWRYAITQKESNPIDPEKIRWHGPLGFIKAHKQRDGSVRYDLAYRQNGNVRIFYGVTEEGIDDDWRVAIQTATGKPVEAATA</sequence>
<dbReference type="KEGG" id="sti:Sthe_0827"/>
<dbReference type="InterPro" id="IPR052018">
    <property type="entry name" value="PHP_domain"/>
</dbReference>
<reference evidence="3 4" key="2">
    <citation type="journal article" date="2010" name="Stand. Genomic Sci.">
        <title>Complete genome sequence of Desulfohalobium retbaense type strain (HR(100)).</title>
        <authorList>
            <person name="Spring S."/>
            <person name="Nolan M."/>
            <person name="Lapidus A."/>
            <person name="Glavina Del Rio T."/>
            <person name="Copeland A."/>
            <person name="Tice H."/>
            <person name="Cheng J.F."/>
            <person name="Lucas S."/>
            <person name="Land M."/>
            <person name="Chen F."/>
            <person name="Bruce D."/>
            <person name="Goodwin L."/>
            <person name="Pitluck S."/>
            <person name="Ivanova N."/>
            <person name="Mavromatis K."/>
            <person name="Mikhailova N."/>
            <person name="Pati A."/>
            <person name="Chen A."/>
            <person name="Palaniappan K."/>
            <person name="Hauser L."/>
            <person name="Chang Y.J."/>
            <person name="Jeffries C.D."/>
            <person name="Munk C."/>
            <person name="Kiss H."/>
            <person name="Chain P."/>
            <person name="Han C."/>
            <person name="Brettin T."/>
            <person name="Detter J.C."/>
            <person name="Schuler E."/>
            <person name="Goker M."/>
            <person name="Rohde M."/>
            <person name="Bristow J."/>
            <person name="Eisen J.A."/>
            <person name="Markowitz V."/>
            <person name="Hugenholtz P."/>
            <person name="Kyrpides N.C."/>
            <person name="Klenk H.P."/>
        </authorList>
    </citation>
    <scope>NUCLEOTIDE SEQUENCE [LARGE SCALE GENOMIC DNA]</scope>
    <source>
        <strain evidence="4">ATCC 49802 / DSM 20745 / S 6022</strain>
    </source>
</reference>
<dbReference type="Gene3D" id="3.20.20.140">
    <property type="entry name" value="Metal-dependent hydrolases"/>
    <property type="match status" value="1"/>
</dbReference>
<organism evidence="3 4">
    <name type="scientific">Sphaerobacter thermophilus (strain ATCC 49802 / DSM 20745 / KCCM 41009 / NCIMB 13125 / S 6022)</name>
    <dbReference type="NCBI Taxonomy" id="479434"/>
    <lineage>
        <taxon>Bacteria</taxon>
        <taxon>Pseudomonadati</taxon>
        <taxon>Thermomicrobiota</taxon>
        <taxon>Thermomicrobia</taxon>
        <taxon>Sphaerobacterales</taxon>
        <taxon>Sphaerobacterineae</taxon>
        <taxon>Sphaerobacteraceae</taxon>
        <taxon>Sphaerobacter</taxon>
    </lineage>
</organism>
<accession>D1C1Z7</accession>
<dbReference type="Proteomes" id="UP000002027">
    <property type="component" value="Chromosome 1"/>
</dbReference>
<dbReference type="PANTHER" id="PTHR42924">
    <property type="entry name" value="EXONUCLEASE"/>
    <property type="match status" value="1"/>
</dbReference>
<dbReference type="AlphaFoldDB" id="D1C1Z7"/>
<dbReference type="InterPro" id="IPR007421">
    <property type="entry name" value="Schlafen_AlbA_2_dom"/>
</dbReference>
<dbReference type="eggNOG" id="COG2865">
    <property type="taxonomic scope" value="Bacteria"/>
</dbReference>
<dbReference type="SMART" id="SM00481">
    <property type="entry name" value="POLIIIAc"/>
    <property type="match status" value="1"/>
</dbReference>
<feature type="compositionally biased region" description="Low complexity" evidence="1">
    <location>
        <begin position="429"/>
        <end position="440"/>
    </location>
</feature>
<dbReference type="InterPro" id="IPR003141">
    <property type="entry name" value="Pol/His_phosphatase_N"/>
</dbReference>
<protein>
    <submittedName>
        <fullName evidence="3">Putative transcriptional regulator</fullName>
    </submittedName>
</protein>
<keyword evidence="4" id="KW-1185">Reference proteome</keyword>
<dbReference type="GO" id="GO:0035312">
    <property type="term" value="F:5'-3' DNA exonuclease activity"/>
    <property type="evidence" value="ECO:0007669"/>
    <property type="project" value="TreeGrafter"/>
</dbReference>